<dbReference type="STRING" id="1121416.SAMN02745220_04758"/>
<dbReference type="OrthoDB" id="5455419at2"/>
<accession>A0A1M7YJN0</accession>
<dbReference type="EMBL" id="FRFE01000041">
    <property type="protein sequence ID" value="SHO52786.1"/>
    <property type="molecule type" value="Genomic_DNA"/>
</dbReference>
<gene>
    <name evidence="1" type="ORF">SAMN02745220_04758</name>
</gene>
<keyword evidence="2" id="KW-1185">Reference proteome</keyword>
<dbReference type="AlphaFoldDB" id="A0A1M7YJN0"/>
<protein>
    <submittedName>
        <fullName evidence="1">Ethanolamine utilization protein</fullName>
    </submittedName>
</protein>
<sequence>MHVDKELVARLVDEIVGRLTDDHGAEHVLVIGSRNVGNEIFLPSDNAANRKIFFYDESYDNQKIDRYVLPSLQINDMADLALGRAVTPVAEMVRSLLLSGKKVEVLNYVYMAHESTAPPKLYQLYSEYAETLHAFGLAPVKEVRKLVCLTNRIISEKDLKACRAGGIKRIAIYPKTIVTSLAEDYARQFGIEIQRSERGA</sequence>
<reference evidence="1 2" key="1">
    <citation type="submission" date="2016-12" db="EMBL/GenBank/DDBJ databases">
        <authorList>
            <person name="Song W.-J."/>
            <person name="Kurnit D.M."/>
        </authorList>
    </citation>
    <scope>NUCLEOTIDE SEQUENCE [LARGE SCALE GENOMIC DNA]</scope>
    <source>
        <strain evidence="1 2">DSM 18488</strain>
    </source>
</reference>
<dbReference type="RefSeq" id="WP_073616394.1">
    <property type="nucleotide sequence ID" value="NZ_FRFE01000041.1"/>
</dbReference>
<evidence type="ECO:0000313" key="2">
    <source>
        <dbReference type="Proteomes" id="UP000184603"/>
    </source>
</evidence>
<name>A0A1M7YJN0_9BACT</name>
<organism evidence="1 2">
    <name type="scientific">Desulfopila aestuarii DSM 18488</name>
    <dbReference type="NCBI Taxonomy" id="1121416"/>
    <lineage>
        <taxon>Bacteria</taxon>
        <taxon>Pseudomonadati</taxon>
        <taxon>Thermodesulfobacteriota</taxon>
        <taxon>Desulfobulbia</taxon>
        <taxon>Desulfobulbales</taxon>
        <taxon>Desulfocapsaceae</taxon>
        <taxon>Desulfopila</taxon>
    </lineage>
</organism>
<evidence type="ECO:0000313" key="1">
    <source>
        <dbReference type="EMBL" id="SHO52786.1"/>
    </source>
</evidence>
<proteinExistence type="predicted"/>
<dbReference type="Proteomes" id="UP000184603">
    <property type="component" value="Unassembled WGS sequence"/>
</dbReference>